<dbReference type="RefSeq" id="WP_072739312.1">
    <property type="nucleotide sequence ID" value="NZ_CP048813.1"/>
</dbReference>
<name>A0A1G8E417_9NOCA</name>
<dbReference type="OrthoDB" id="2014935at2"/>
<sequence>MQFRGFTVLAELALRSDRFRIPVWALAIAGFTALTASSYATLFPDAAARAARAELVSSPAATALAGPGYGLDDYTLGAMVANEIGAMAMVAAAVMSVLLTTRHLRGEEESGRSELVLAGVVGRFAPIGAGLAASVVANVFVALSLAIGLLVAGVPPGGGVVLAASVFVVGLVFTGTAALLCQFTEHARTAVGVGLGAVALAYLLRAVGDVRAKESGSVLSWLSPIGWGQATRAWVDTRWWPLALGLLVSVGLVGATYVAARSRDLGAGILRPRRGRAEASPRLDGIAALALREQRGILLSWGLGVLALAVPVGALGQQISTFLEQDPTLTTMLPGGVDSAADGAYALYVVFLAILAAMYAAAGVSLVRSEEEAGRAGQTLAGPVARVRWLGEQAAVIACGAVVVVLVAGAGMGITAAATLSDGGAFLRLLGAAANSVPAVLVVTAVAVAVYGWAPRAFPVVWGYLGYVLVVGMFDEVLPGWFAAASPFHHTPALPAADVRVLPLLALFLVAVALTAAGLAGFQRRDLTR</sequence>
<evidence type="ECO:0000313" key="2">
    <source>
        <dbReference type="Proteomes" id="UP000183263"/>
    </source>
</evidence>
<accession>A0A1G8E417</accession>
<proteinExistence type="predicted"/>
<dbReference type="AlphaFoldDB" id="A0A1G8E417"/>
<evidence type="ECO:0000313" key="1">
    <source>
        <dbReference type="EMBL" id="SDH64379.1"/>
    </source>
</evidence>
<organism evidence="1 2">
    <name type="scientific">Rhodococcus triatomae</name>
    <dbReference type="NCBI Taxonomy" id="300028"/>
    <lineage>
        <taxon>Bacteria</taxon>
        <taxon>Bacillati</taxon>
        <taxon>Actinomycetota</taxon>
        <taxon>Actinomycetes</taxon>
        <taxon>Mycobacteriales</taxon>
        <taxon>Nocardiaceae</taxon>
        <taxon>Rhodococcus</taxon>
    </lineage>
</organism>
<gene>
    <name evidence="1" type="ORF">SAMN05444695_102480</name>
</gene>
<keyword evidence="2" id="KW-1185">Reference proteome</keyword>
<reference evidence="1 2" key="1">
    <citation type="submission" date="2016-10" db="EMBL/GenBank/DDBJ databases">
        <authorList>
            <person name="de Groot N.N."/>
        </authorList>
    </citation>
    <scope>NUCLEOTIDE SEQUENCE [LARGE SCALE GENOMIC DNA]</scope>
    <source>
        <strain evidence="1 2">DSM 44892</strain>
    </source>
</reference>
<dbReference type="EMBL" id="FNDN01000002">
    <property type="protein sequence ID" value="SDH64379.1"/>
    <property type="molecule type" value="Genomic_DNA"/>
</dbReference>
<dbReference type="Proteomes" id="UP000183263">
    <property type="component" value="Unassembled WGS sequence"/>
</dbReference>
<protein>
    <submittedName>
        <fullName evidence="1">ABC-2 type transport system permease protein</fullName>
    </submittedName>
</protein>